<sequence length="211" mass="23972">MSPKRSTHSGETLDDSQKRLIIQEVHCYPSLYNIRHDDYKKPKRKAEQISAIAARLNLSSELVQSTWNSIHAKYRTELRKVKETEVSGAGANEIYEPSWEFWKDLQFVRDKTIICKTSGNLDSLLGEKKSLPVAASSTMASSNSSSLSLSLLGAMEWYQNNRKHLLVVMVIRSELDRRHLLLNPRTILTSNRCAYIPSMSMGKGSWPCITK</sequence>
<dbReference type="EMBL" id="JBJJXI010000111">
    <property type="protein sequence ID" value="KAL3391326.1"/>
    <property type="molecule type" value="Genomic_DNA"/>
</dbReference>
<dbReference type="PANTHER" id="PTHR12243:SF67">
    <property type="entry name" value="COREPRESSOR OF PANGOLIN, ISOFORM A-RELATED"/>
    <property type="match status" value="1"/>
</dbReference>
<dbReference type="EMBL" id="JBJJXI010000111">
    <property type="protein sequence ID" value="KAL3391325.1"/>
    <property type="molecule type" value="Genomic_DNA"/>
</dbReference>
<reference evidence="3 4" key="1">
    <citation type="journal article" date="2024" name="bioRxiv">
        <title>A reference genome for Trichogramma kaykai: A tiny desert-dwelling parasitoid wasp with competing sex-ratio distorters.</title>
        <authorList>
            <person name="Culotta J."/>
            <person name="Lindsey A.R."/>
        </authorList>
    </citation>
    <scope>NUCLEOTIDE SEQUENCE [LARGE SCALE GENOMIC DNA]</scope>
    <source>
        <strain evidence="3 4">KSX58</strain>
    </source>
</reference>
<dbReference type="Proteomes" id="UP001627154">
    <property type="component" value="Unassembled WGS sequence"/>
</dbReference>
<evidence type="ECO:0000313" key="4">
    <source>
        <dbReference type="Proteomes" id="UP001627154"/>
    </source>
</evidence>
<evidence type="ECO:0000313" key="2">
    <source>
        <dbReference type="EMBL" id="KAL3391325.1"/>
    </source>
</evidence>
<accession>A0ABD2WEJ5</accession>
<dbReference type="PANTHER" id="PTHR12243">
    <property type="entry name" value="MADF DOMAIN TRANSCRIPTION FACTOR"/>
    <property type="match status" value="1"/>
</dbReference>
<dbReference type="SMART" id="SM00595">
    <property type="entry name" value="MADF"/>
    <property type="match status" value="1"/>
</dbReference>
<dbReference type="Pfam" id="PF10545">
    <property type="entry name" value="MADF_DNA_bdg"/>
    <property type="match status" value="1"/>
</dbReference>
<gene>
    <name evidence="2" type="ORF">TKK_014046</name>
    <name evidence="3" type="ORF">TKK_014047</name>
</gene>
<evidence type="ECO:0000313" key="3">
    <source>
        <dbReference type="EMBL" id="KAL3391326.1"/>
    </source>
</evidence>
<dbReference type="InterPro" id="IPR039353">
    <property type="entry name" value="TF_Adf1"/>
</dbReference>
<dbReference type="PROSITE" id="PS51029">
    <property type="entry name" value="MADF"/>
    <property type="match status" value="1"/>
</dbReference>
<feature type="domain" description="MADF" evidence="1">
    <location>
        <begin position="20"/>
        <end position="113"/>
    </location>
</feature>
<dbReference type="InterPro" id="IPR006578">
    <property type="entry name" value="MADF-dom"/>
</dbReference>
<protein>
    <recommendedName>
        <fullName evidence="1">MADF domain-containing protein</fullName>
    </recommendedName>
</protein>
<name>A0ABD2WEJ5_9HYME</name>
<dbReference type="AlphaFoldDB" id="A0ABD2WEJ5"/>
<comment type="caution">
    <text evidence="3">The sequence shown here is derived from an EMBL/GenBank/DDBJ whole genome shotgun (WGS) entry which is preliminary data.</text>
</comment>
<evidence type="ECO:0000259" key="1">
    <source>
        <dbReference type="PROSITE" id="PS51029"/>
    </source>
</evidence>
<proteinExistence type="predicted"/>
<organism evidence="3 4">
    <name type="scientific">Trichogramma kaykai</name>
    <dbReference type="NCBI Taxonomy" id="54128"/>
    <lineage>
        <taxon>Eukaryota</taxon>
        <taxon>Metazoa</taxon>
        <taxon>Ecdysozoa</taxon>
        <taxon>Arthropoda</taxon>
        <taxon>Hexapoda</taxon>
        <taxon>Insecta</taxon>
        <taxon>Pterygota</taxon>
        <taxon>Neoptera</taxon>
        <taxon>Endopterygota</taxon>
        <taxon>Hymenoptera</taxon>
        <taxon>Apocrita</taxon>
        <taxon>Proctotrupomorpha</taxon>
        <taxon>Chalcidoidea</taxon>
        <taxon>Trichogrammatidae</taxon>
        <taxon>Trichogramma</taxon>
    </lineage>
</organism>
<keyword evidence="4" id="KW-1185">Reference proteome</keyword>